<feature type="chain" id="PRO_5046704517" evidence="1">
    <location>
        <begin position="25"/>
        <end position="156"/>
    </location>
</feature>
<comment type="caution">
    <text evidence="2">The sequence shown here is derived from an EMBL/GenBank/DDBJ whole genome shotgun (WGS) entry which is preliminary data.</text>
</comment>
<organism evidence="2 3">
    <name type="scientific">Neobacillus sedimentimangrovi</name>
    <dbReference type="NCBI Taxonomy" id="2699460"/>
    <lineage>
        <taxon>Bacteria</taxon>
        <taxon>Bacillati</taxon>
        <taxon>Bacillota</taxon>
        <taxon>Bacilli</taxon>
        <taxon>Bacillales</taxon>
        <taxon>Bacillaceae</taxon>
        <taxon>Neobacillus</taxon>
    </lineage>
</organism>
<sequence>MLNNFRVIIFMSCIFLLTACGVNQQTKDSQLTLMKTTNPTPFVTDQHKSNNLVKKIEKDVSSFPQIYDVAVVKGKKDILVVYKVKHLHRLKMKKIENDLKAKLEKKYPKENFTVSSDYKIFLETVRLNEKVKSKDISEKDAEKRFKEIVKLTKDMK</sequence>
<dbReference type="EMBL" id="JAJODE010000021">
    <property type="protein sequence ID" value="MCD4838976.1"/>
    <property type="molecule type" value="Genomic_DNA"/>
</dbReference>
<evidence type="ECO:0000256" key="1">
    <source>
        <dbReference type="SAM" id="SignalP"/>
    </source>
</evidence>
<dbReference type="PROSITE" id="PS51257">
    <property type="entry name" value="PROKAR_LIPOPROTEIN"/>
    <property type="match status" value="1"/>
</dbReference>
<reference evidence="2 3" key="1">
    <citation type="journal article" date="2023" name="Antonie Van Leeuwenhoek">
        <title>Unveiling the genomic potential of a novel thermostable glycoside hydrolases producing Neobacillus sedimentimangrovi UE25.</title>
        <authorList>
            <person name="Ejaz U."/>
            <person name="Saleem F."/>
            <person name="Rashid R."/>
            <person name="Hasan K.A."/>
            <person name="Syed M.N."/>
            <person name="Sohail M."/>
        </authorList>
    </citation>
    <scope>NUCLEOTIDE SEQUENCE [LARGE SCALE GENOMIC DNA]</scope>
    <source>
        <strain evidence="2 3">UE25</strain>
    </source>
</reference>
<protein>
    <submittedName>
        <fullName evidence="2">YhcN/YlaJ family sporulation lipoprotein</fullName>
    </submittedName>
</protein>
<accession>A0ABS8QID0</accession>
<proteinExistence type="predicted"/>
<dbReference type="RefSeq" id="WP_038540478.1">
    <property type="nucleotide sequence ID" value="NZ_JAJODE010000021.1"/>
</dbReference>
<keyword evidence="1" id="KW-0732">Signal</keyword>
<evidence type="ECO:0000313" key="2">
    <source>
        <dbReference type="EMBL" id="MCD4838976.1"/>
    </source>
</evidence>
<keyword evidence="3" id="KW-1185">Reference proteome</keyword>
<evidence type="ECO:0000313" key="3">
    <source>
        <dbReference type="Proteomes" id="UP001162836"/>
    </source>
</evidence>
<gene>
    <name evidence="2" type="ORF">LRS37_08820</name>
</gene>
<name>A0ABS8QID0_9BACI</name>
<keyword evidence="2" id="KW-0449">Lipoprotein</keyword>
<dbReference type="Proteomes" id="UP001162836">
    <property type="component" value="Unassembled WGS sequence"/>
</dbReference>
<feature type="signal peptide" evidence="1">
    <location>
        <begin position="1"/>
        <end position="24"/>
    </location>
</feature>